<feature type="transmembrane region" description="Helical" evidence="1">
    <location>
        <begin position="13"/>
        <end position="34"/>
    </location>
</feature>
<organism evidence="2 3">
    <name type="scientific">Sphingomonas kyungheensis</name>
    <dbReference type="NCBI Taxonomy" id="1069987"/>
    <lineage>
        <taxon>Bacteria</taxon>
        <taxon>Pseudomonadati</taxon>
        <taxon>Pseudomonadota</taxon>
        <taxon>Alphaproteobacteria</taxon>
        <taxon>Sphingomonadales</taxon>
        <taxon>Sphingomonadaceae</taxon>
        <taxon>Sphingomonas</taxon>
    </lineage>
</organism>
<proteinExistence type="predicted"/>
<keyword evidence="1" id="KW-0472">Membrane</keyword>
<comment type="caution">
    <text evidence="2">The sequence shown here is derived from an EMBL/GenBank/DDBJ whole genome shotgun (WGS) entry which is preliminary data.</text>
</comment>
<evidence type="ECO:0000313" key="3">
    <source>
        <dbReference type="Proteomes" id="UP001367771"/>
    </source>
</evidence>
<keyword evidence="3" id="KW-1185">Reference proteome</keyword>
<reference evidence="2 3" key="1">
    <citation type="journal article" date="2013" name="Int. J. Syst. Evol. Microbiol.">
        <title>Sphingomonas kyungheensis sp. nov., a bacterium with ginsenoside-converting activity isolated from soil of a ginseng field.</title>
        <authorList>
            <person name="Son H.M."/>
            <person name="Yang J.E."/>
            <person name="Park Y."/>
            <person name="Han C.K."/>
            <person name="Kim S.G."/>
            <person name="Kook M."/>
            <person name="Yi T.H."/>
        </authorList>
    </citation>
    <scope>NUCLEOTIDE SEQUENCE [LARGE SCALE GENOMIC DNA]</scope>
    <source>
        <strain evidence="2 3">LMG 26582</strain>
    </source>
</reference>
<dbReference type="EMBL" id="JBBBDM010000003">
    <property type="protein sequence ID" value="MEI5687094.1"/>
    <property type="molecule type" value="Genomic_DNA"/>
</dbReference>
<accession>A0ABU8H274</accession>
<evidence type="ECO:0000256" key="1">
    <source>
        <dbReference type="SAM" id="Phobius"/>
    </source>
</evidence>
<keyword evidence="1" id="KW-0812">Transmembrane</keyword>
<evidence type="ECO:0000313" key="2">
    <source>
        <dbReference type="EMBL" id="MEI5687094.1"/>
    </source>
</evidence>
<keyword evidence="1" id="KW-1133">Transmembrane helix</keyword>
<gene>
    <name evidence="2" type="ORF">V8201_08390</name>
</gene>
<sequence length="51" mass="5736">MRPSRLILEGLDFVVATPHQSIVGVVALLSIMAAHSDRLWHMRWGNMLPVL</sequence>
<dbReference type="Proteomes" id="UP001367771">
    <property type="component" value="Unassembled WGS sequence"/>
</dbReference>
<dbReference type="RefSeq" id="WP_336544994.1">
    <property type="nucleotide sequence ID" value="NZ_JBBBDM010000003.1"/>
</dbReference>
<protein>
    <submittedName>
        <fullName evidence="2">Uncharacterized protein</fullName>
    </submittedName>
</protein>
<name>A0ABU8H274_9SPHN</name>